<evidence type="ECO:0000256" key="1">
    <source>
        <dbReference type="SAM" id="Phobius"/>
    </source>
</evidence>
<organism evidence="2">
    <name type="scientific">Medicago truncatula</name>
    <name type="common">Barrel medic</name>
    <name type="synonym">Medicago tribuloides</name>
    <dbReference type="NCBI Taxonomy" id="3880"/>
    <lineage>
        <taxon>Eukaryota</taxon>
        <taxon>Viridiplantae</taxon>
        <taxon>Streptophyta</taxon>
        <taxon>Embryophyta</taxon>
        <taxon>Tracheophyta</taxon>
        <taxon>Spermatophyta</taxon>
        <taxon>Magnoliopsida</taxon>
        <taxon>eudicotyledons</taxon>
        <taxon>Gunneridae</taxon>
        <taxon>Pentapetalae</taxon>
        <taxon>rosids</taxon>
        <taxon>fabids</taxon>
        <taxon>Fabales</taxon>
        <taxon>Fabaceae</taxon>
        <taxon>Papilionoideae</taxon>
        <taxon>50 kb inversion clade</taxon>
        <taxon>NPAAA clade</taxon>
        <taxon>Hologalegina</taxon>
        <taxon>IRL clade</taxon>
        <taxon>Trifolieae</taxon>
        <taxon>Medicago</taxon>
    </lineage>
</organism>
<evidence type="ECO:0000313" key="2">
    <source>
        <dbReference type="EMBL" id="RHN50805.1"/>
    </source>
</evidence>
<reference evidence="2" key="1">
    <citation type="journal article" date="2018" name="Nat. Plants">
        <title>Whole-genome landscape of Medicago truncatula symbiotic genes.</title>
        <authorList>
            <person name="Pecrix Y."/>
            <person name="Gamas P."/>
            <person name="Carrere S."/>
        </authorList>
    </citation>
    <scope>NUCLEOTIDE SEQUENCE</scope>
    <source>
        <tissue evidence="2">Leaves</tissue>
    </source>
</reference>
<proteinExistence type="predicted"/>
<gene>
    <name evidence="2" type="ORF">MtrunA17_Chr6g0461521</name>
</gene>
<protein>
    <recommendedName>
        <fullName evidence="3">Transmembrane protein</fullName>
    </recommendedName>
</protein>
<comment type="caution">
    <text evidence="2">The sequence shown here is derived from an EMBL/GenBank/DDBJ whole genome shotgun (WGS) entry which is preliminary data.</text>
</comment>
<name>A0A396HHP1_MEDTR</name>
<accession>A0A396HHP1</accession>
<evidence type="ECO:0008006" key="3">
    <source>
        <dbReference type="Google" id="ProtNLM"/>
    </source>
</evidence>
<keyword evidence="1" id="KW-0812">Transmembrane</keyword>
<dbReference type="AlphaFoldDB" id="A0A396HHP1"/>
<feature type="transmembrane region" description="Helical" evidence="1">
    <location>
        <begin position="42"/>
        <end position="62"/>
    </location>
</feature>
<dbReference type="Gramene" id="rna35140">
    <property type="protein sequence ID" value="RHN50805.1"/>
    <property type="gene ID" value="gene35140"/>
</dbReference>
<dbReference type="EMBL" id="PSQE01000006">
    <property type="protein sequence ID" value="RHN50805.1"/>
    <property type="molecule type" value="Genomic_DNA"/>
</dbReference>
<sequence length="69" mass="7996">MWTSKLQILMICFLIAFYCFFCLFSVSFSFRFFEGFGLVPPPLVIIFPPFLINFLECGGIGWRSLEVPT</sequence>
<keyword evidence="1" id="KW-0472">Membrane</keyword>
<dbReference type="Proteomes" id="UP000265566">
    <property type="component" value="Chromosome 6"/>
</dbReference>
<feature type="transmembrane region" description="Helical" evidence="1">
    <location>
        <begin position="6"/>
        <end position="30"/>
    </location>
</feature>
<keyword evidence="1" id="KW-1133">Transmembrane helix</keyword>